<feature type="non-terminal residue" evidence="3">
    <location>
        <position position="1"/>
    </location>
</feature>
<evidence type="ECO:0000313" key="3">
    <source>
        <dbReference type="EMBL" id="CAB1429009.1"/>
    </source>
</evidence>
<keyword evidence="4" id="KW-1185">Reference proteome</keyword>
<dbReference type="GO" id="GO:0000055">
    <property type="term" value="P:ribosomal large subunit export from nucleus"/>
    <property type="evidence" value="ECO:0007669"/>
    <property type="project" value="TreeGrafter"/>
</dbReference>
<feature type="domain" description="60S ribosomal export protein NMD3 SH3" evidence="2">
    <location>
        <begin position="1"/>
        <end position="41"/>
    </location>
</feature>
<feature type="region of interest" description="Disordered" evidence="1">
    <location>
        <begin position="87"/>
        <end position="141"/>
    </location>
</feature>
<sequence>DNVVCLSPRLAQSLGNMGQLCVCTGVTSTIHLIDPNTLQSAVYVCIIYGGPESSTNGNLRKHMQVDKTPAKREKRCKYRNELQIEKRAANTVTRFKKPNAQQEAKRAARSQTRSKKPNAQQEAKRAARRGHNTTEVFPGDS</sequence>
<reference evidence="3" key="1">
    <citation type="submission" date="2020-03" db="EMBL/GenBank/DDBJ databases">
        <authorList>
            <person name="Weist P."/>
        </authorList>
    </citation>
    <scope>NUCLEOTIDE SEQUENCE</scope>
</reference>
<evidence type="ECO:0000256" key="1">
    <source>
        <dbReference type="SAM" id="MobiDB-lite"/>
    </source>
</evidence>
<dbReference type="AlphaFoldDB" id="A0A9N7UBW4"/>
<proteinExistence type="predicted"/>
<comment type="caution">
    <text evidence="3">The sequence shown here is derived from an EMBL/GenBank/DDBJ whole genome shotgun (WGS) entry which is preliminary data.</text>
</comment>
<dbReference type="GO" id="GO:0005737">
    <property type="term" value="C:cytoplasm"/>
    <property type="evidence" value="ECO:0007669"/>
    <property type="project" value="TreeGrafter"/>
</dbReference>
<dbReference type="GO" id="GO:0005634">
    <property type="term" value="C:nucleus"/>
    <property type="evidence" value="ECO:0007669"/>
    <property type="project" value="TreeGrafter"/>
</dbReference>
<dbReference type="Proteomes" id="UP001153269">
    <property type="component" value="Unassembled WGS sequence"/>
</dbReference>
<dbReference type="GO" id="GO:0043023">
    <property type="term" value="F:ribosomal large subunit binding"/>
    <property type="evidence" value="ECO:0007669"/>
    <property type="project" value="InterPro"/>
</dbReference>
<name>A0A9N7UBW4_PLEPL</name>
<evidence type="ECO:0000313" key="4">
    <source>
        <dbReference type="Proteomes" id="UP001153269"/>
    </source>
</evidence>
<dbReference type="InterPro" id="IPR048899">
    <property type="entry name" value="NMD_SH3"/>
</dbReference>
<accession>A0A9N7UBW4</accession>
<dbReference type="EMBL" id="CADEAL010001110">
    <property type="protein sequence ID" value="CAB1429009.1"/>
    <property type="molecule type" value="Genomic_DNA"/>
</dbReference>
<gene>
    <name evidence="3" type="ORF">PLEPLA_LOCUS16984</name>
</gene>
<organism evidence="3 4">
    <name type="scientific">Pleuronectes platessa</name>
    <name type="common">European plaice</name>
    <dbReference type="NCBI Taxonomy" id="8262"/>
    <lineage>
        <taxon>Eukaryota</taxon>
        <taxon>Metazoa</taxon>
        <taxon>Chordata</taxon>
        <taxon>Craniata</taxon>
        <taxon>Vertebrata</taxon>
        <taxon>Euteleostomi</taxon>
        <taxon>Actinopterygii</taxon>
        <taxon>Neopterygii</taxon>
        <taxon>Teleostei</taxon>
        <taxon>Neoteleostei</taxon>
        <taxon>Acanthomorphata</taxon>
        <taxon>Carangaria</taxon>
        <taxon>Pleuronectiformes</taxon>
        <taxon>Pleuronectoidei</taxon>
        <taxon>Pleuronectidae</taxon>
        <taxon>Pleuronectes</taxon>
    </lineage>
</organism>
<dbReference type="InterPro" id="IPR039768">
    <property type="entry name" value="Nmd3"/>
</dbReference>
<dbReference type="PANTHER" id="PTHR12746">
    <property type="entry name" value="NONSENSE-MEDIATED MRNA DECAY PROTEIN 3"/>
    <property type="match status" value="1"/>
</dbReference>
<dbReference type="PANTHER" id="PTHR12746:SF2">
    <property type="entry name" value="60S RIBOSOMAL EXPORT PROTEIN NMD3"/>
    <property type="match status" value="1"/>
</dbReference>
<dbReference type="Pfam" id="PF21193">
    <property type="entry name" value="NMD_SH3"/>
    <property type="match status" value="1"/>
</dbReference>
<protein>
    <recommendedName>
        <fullName evidence="2">60S ribosomal export protein NMD3 SH3 domain-containing protein</fullName>
    </recommendedName>
</protein>
<evidence type="ECO:0000259" key="2">
    <source>
        <dbReference type="Pfam" id="PF21193"/>
    </source>
</evidence>